<feature type="transmembrane region" description="Helical" evidence="5">
    <location>
        <begin position="306"/>
        <end position="329"/>
    </location>
</feature>
<feature type="transmembrane region" description="Helical" evidence="5">
    <location>
        <begin position="190"/>
        <end position="214"/>
    </location>
</feature>
<evidence type="ECO:0000256" key="4">
    <source>
        <dbReference type="ARBA" id="ARBA00023136"/>
    </source>
</evidence>
<keyword evidence="2 5" id="KW-0812">Transmembrane</keyword>
<evidence type="ECO:0000256" key="3">
    <source>
        <dbReference type="ARBA" id="ARBA00022989"/>
    </source>
</evidence>
<comment type="subcellular location">
    <subcellularLocation>
        <location evidence="1">Membrane</location>
        <topology evidence="1">Multi-pass membrane protein</topology>
    </subcellularLocation>
</comment>
<proteinExistence type="predicted"/>
<dbReference type="VEuPathDB" id="TriTrypDB:TCDM_05549"/>
<feature type="transmembrane region" description="Helical" evidence="5">
    <location>
        <begin position="235"/>
        <end position="262"/>
    </location>
</feature>
<protein>
    <submittedName>
        <fullName evidence="7">Amino acid permease</fullName>
    </submittedName>
</protein>
<gene>
    <name evidence="7" type="ORF">TCDM_05549</name>
</gene>
<feature type="transmembrane region" description="Helical" evidence="5">
    <location>
        <begin position="494"/>
        <end position="516"/>
    </location>
</feature>
<feature type="domain" description="Amino acid transporter transmembrane" evidence="6">
    <location>
        <begin position="161"/>
        <end position="553"/>
    </location>
</feature>
<dbReference type="Proteomes" id="UP000017861">
    <property type="component" value="Unassembled WGS sequence"/>
</dbReference>
<feature type="transmembrane region" description="Helical" evidence="5">
    <location>
        <begin position="282"/>
        <end position="299"/>
    </location>
</feature>
<dbReference type="EMBL" id="AYLP01000054">
    <property type="protein sequence ID" value="ESS65947.1"/>
    <property type="molecule type" value="Genomic_DNA"/>
</dbReference>
<dbReference type="PANTHER" id="PTHR22950">
    <property type="entry name" value="AMINO ACID TRANSPORTER"/>
    <property type="match status" value="1"/>
</dbReference>
<evidence type="ECO:0000256" key="2">
    <source>
        <dbReference type="ARBA" id="ARBA00022692"/>
    </source>
</evidence>
<feature type="transmembrane region" description="Helical" evidence="5">
    <location>
        <begin position="426"/>
        <end position="445"/>
    </location>
</feature>
<dbReference type="InterPro" id="IPR013057">
    <property type="entry name" value="AA_transpt_TM"/>
</dbReference>
<evidence type="ECO:0000259" key="6">
    <source>
        <dbReference type="Pfam" id="PF01490"/>
    </source>
</evidence>
<evidence type="ECO:0000313" key="8">
    <source>
        <dbReference type="Proteomes" id="UP000017861"/>
    </source>
</evidence>
<keyword evidence="4 5" id="KW-0472">Membrane</keyword>
<keyword evidence="3 5" id="KW-1133">Transmembrane helix</keyword>
<organism evidence="7 8">
    <name type="scientific">Trypanosoma cruzi Dm28c</name>
    <dbReference type="NCBI Taxonomy" id="1416333"/>
    <lineage>
        <taxon>Eukaryota</taxon>
        <taxon>Discoba</taxon>
        <taxon>Euglenozoa</taxon>
        <taxon>Kinetoplastea</taxon>
        <taxon>Metakinetoplastina</taxon>
        <taxon>Trypanosomatida</taxon>
        <taxon>Trypanosomatidae</taxon>
        <taxon>Trypanosoma</taxon>
        <taxon>Schizotrypanum</taxon>
    </lineage>
</organism>
<evidence type="ECO:0000256" key="1">
    <source>
        <dbReference type="ARBA" id="ARBA00004141"/>
    </source>
</evidence>
<feature type="transmembrane region" description="Helical" evidence="5">
    <location>
        <begin position="341"/>
        <end position="365"/>
    </location>
</feature>
<evidence type="ECO:0000256" key="5">
    <source>
        <dbReference type="SAM" id="Phobius"/>
    </source>
</evidence>
<evidence type="ECO:0000313" key="7">
    <source>
        <dbReference type="EMBL" id="ESS65947.1"/>
    </source>
</evidence>
<reference evidence="7 8" key="1">
    <citation type="journal article" date="2014" name="Genome Announc.">
        <title>Trypanosoma cruzi Clone Dm28c Draft Genome Sequence.</title>
        <authorList>
            <person name="Grisard E.C."/>
            <person name="Teixeira S.M."/>
            <person name="de Almeida L.G."/>
            <person name="Stoco P.H."/>
            <person name="Gerber A.L."/>
            <person name="Talavera-Lopez C."/>
            <person name="Lima O.C."/>
            <person name="Andersson B."/>
            <person name="de Vasconcelos A.T."/>
        </authorList>
    </citation>
    <scope>NUCLEOTIDE SEQUENCE [LARGE SCALE GENOMIC DNA]</scope>
    <source>
        <strain evidence="7 8">Dm28c</strain>
    </source>
</reference>
<dbReference type="PANTHER" id="PTHR22950:SF301">
    <property type="entry name" value="ACID TRANSPORTER, PUTATIVE-RELATED"/>
    <property type="match status" value="1"/>
</dbReference>
<feature type="transmembrane region" description="Helical" evidence="5">
    <location>
        <begin position="466"/>
        <end position="488"/>
    </location>
</feature>
<dbReference type="GO" id="GO:0005737">
    <property type="term" value="C:cytoplasm"/>
    <property type="evidence" value="ECO:0007669"/>
    <property type="project" value="TreeGrafter"/>
</dbReference>
<dbReference type="Pfam" id="PF01490">
    <property type="entry name" value="Aa_trans"/>
    <property type="match status" value="1"/>
</dbReference>
<feature type="transmembrane region" description="Helical" evidence="5">
    <location>
        <begin position="386"/>
        <end position="406"/>
    </location>
</feature>
<dbReference type="GO" id="GO:0015179">
    <property type="term" value="F:L-amino acid transmembrane transporter activity"/>
    <property type="evidence" value="ECO:0007669"/>
    <property type="project" value="TreeGrafter"/>
</dbReference>
<accession>V5BIJ1</accession>
<dbReference type="AlphaFoldDB" id="V5BIJ1"/>
<name>V5BIJ1_TRYCR</name>
<feature type="transmembrane region" description="Helical" evidence="5">
    <location>
        <begin position="528"/>
        <end position="554"/>
    </location>
</feature>
<dbReference type="OrthoDB" id="438545at2759"/>
<sequence>MLAHVVFFFFCCVCGLIVCVHANIYLYIYMDICISSFSFFFSFSGSVSRATCVAGSYNLVCRFPTCVKMSPSLPVVDSVADGVTESSGFCDGVFFTDQEAANTDETTCENLLKTTRVTSTLSPAEQRIQELNAMRAERVARRRNPDNIFLKAMHIVMPYGGILSSAFNLASSTLGAGIVALPAAFKMSGIVMSILYLFIVASMAVYSFVLLTVVGERTGLRSYEKVTRLLLGRGADYLLAVLMWILCFGGDVTYVISMLGIIKGFVNNAESTPEFLKTLPGNRLLTSIVWLFFMLPLCLPREINSLRIVSTIAVFFIVFFAICIVVHAAQNGLKNGIRDDIVYIQSGNQAITGLSIYLFAYVSQVNCYEVYEELYKPSVGRMTKSAALGTSLCTVLYLVAGVFGYLEFGPAVTDSVLLLYNPVKDKMMGVAYAGIIVKLCVGYGLHMIPCRDALYHILHIDARLIAWWKNSLICATMALLSLIIGLFVPRITTVFGLVGSVCGGSIGYVFPALMFIYSGNFNARSVGWGHFIGAYVLLIVGVIAIVFGTAAAIYSELQNG</sequence>
<dbReference type="GO" id="GO:0016020">
    <property type="term" value="C:membrane"/>
    <property type="evidence" value="ECO:0007669"/>
    <property type="project" value="UniProtKB-SubCell"/>
</dbReference>
<feature type="transmembrane region" description="Helical" evidence="5">
    <location>
        <begin position="6"/>
        <end position="28"/>
    </location>
</feature>
<comment type="caution">
    <text evidence="7">The sequence shown here is derived from an EMBL/GenBank/DDBJ whole genome shotgun (WGS) entry which is preliminary data.</text>
</comment>